<dbReference type="InterPro" id="IPR022271">
    <property type="entry name" value="Lipocalin_ApoD"/>
</dbReference>
<sequence length="175" mass="19719">MKFITSIFAAVSALFLTACSVSPPKDLSVINNFDVKRYQGDWYEIARLENSFERGLTKATANYAIQEDGTVRVTNRGYDPRTKEWKESVGVAKFVSEPNVGALKVSFFGPFYGGYNIIALDKGYNYALVAGNDRSYLWLLSRKPSIDAKTKREYLDIAKANGFAVDQLVWNDWSK</sequence>
<keyword evidence="2" id="KW-0449">Lipoprotein</keyword>
<comment type="similarity">
    <text evidence="1 2">Belongs to the calycin superfamily. Lipocalin family.</text>
</comment>
<dbReference type="Pfam" id="PF08212">
    <property type="entry name" value="Lipocalin_2"/>
    <property type="match status" value="1"/>
</dbReference>
<keyword evidence="2" id="KW-0732">Signal</keyword>
<dbReference type="PIRSF" id="PIRSF036893">
    <property type="entry name" value="Lipocalin_ApoD"/>
    <property type="match status" value="1"/>
</dbReference>
<dbReference type="InterPro" id="IPR002446">
    <property type="entry name" value="Lipocalin_bac"/>
</dbReference>
<feature type="signal peptide" evidence="2">
    <location>
        <begin position="1"/>
        <end position="20"/>
    </location>
</feature>
<dbReference type="PRINTS" id="PR01171">
    <property type="entry name" value="BCTLIPOCALIN"/>
</dbReference>
<dbReference type="Proteomes" id="UP001418637">
    <property type="component" value="Unassembled WGS sequence"/>
</dbReference>
<dbReference type="InterPro" id="IPR000566">
    <property type="entry name" value="Lipocln_cytosolic_FA-bd_dom"/>
</dbReference>
<dbReference type="Gene3D" id="2.40.128.20">
    <property type="match status" value="1"/>
</dbReference>
<dbReference type="EMBL" id="JBBYXI010000001">
    <property type="protein sequence ID" value="MEN3929600.1"/>
    <property type="molecule type" value="Genomic_DNA"/>
</dbReference>
<dbReference type="CDD" id="cd19438">
    <property type="entry name" value="lipocalin_Blc-like"/>
    <property type="match status" value="1"/>
</dbReference>
<reference evidence="4 5" key="1">
    <citation type="submission" date="2024-04" db="EMBL/GenBank/DDBJ databases">
        <title>A novel species isolated from cricket.</title>
        <authorList>
            <person name="Wang H.-C."/>
        </authorList>
    </citation>
    <scope>NUCLEOTIDE SEQUENCE [LARGE SCALE GENOMIC DNA]</scope>
    <source>
        <strain evidence="4 5">WL0021</strain>
    </source>
</reference>
<dbReference type="PROSITE" id="PS51257">
    <property type="entry name" value="PROKAR_LIPOPROTEIN"/>
    <property type="match status" value="1"/>
</dbReference>
<dbReference type="PANTHER" id="PTHR10612">
    <property type="entry name" value="APOLIPOPROTEIN D"/>
    <property type="match status" value="1"/>
</dbReference>
<keyword evidence="2" id="KW-0446">Lipid-binding</keyword>
<evidence type="ECO:0000259" key="3">
    <source>
        <dbReference type="Pfam" id="PF08212"/>
    </source>
</evidence>
<protein>
    <recommendedName>
        <fullName evidence="2">Outer membrane lipoprotein Blc</fullName>
    </recommendedName>
</protein>
<name>A0ABV0BJ85_9HYPH</name>
<evidence type="ECO:0000256" key="2">
    <source>
        <dbReference type="PIRNR" id="PIRNR036893"/>
    </source>
</evidence>
<evidence type="ECO:0000256" key="1">
    <source>
        <dbReference type="ARBA" id="ARBA00006889"/>
    </source>
</evidence>
<keyword evidence="5" id="KW-1185">Reference proteome</keyword>
<accession>A0ABV0BJ85</accession>
<dbReference type="InterPro" id="IPR047202">
    <property type="entry name" value="Lipocalin_Blc-like_dom"/>
</dbReference>
<keyword evidence="2" id="KW-0998">Cell outer membrane</keyword>
<dbReference type="PROSITE" id="PS00213">
    <property type="entry name" value="LIPOCALIN"/>
    <property type="match status" value="1"/>
</dbReference>
<comment type="function">
    <text evidence="2">Involved in the storage or transport of lipids necessary for membrane maintenance under stressful conditions. Displays a binding preference for lysophospholipids.</text>
</comment>
<feature type="chain" id="PRO_5045016144" description="Outer membrane lipoprotein Blc" evidence="2">
    <location>
        <begin position="21"/>
        <end position="175"/>
    </location>
</feature>
<feature type="domain" description="Lipocalin/cytosolic fatty-acid binding" evidence="3">
    <location>
        <begin position="33"/>
        <end position="171"/>
    </location>
</feature>
<gene>
    <name evidence="4" type="ORF">WJT86_00825</name>
</gene>
<dbReference type="InterPro" id="IPR022272">
    <property type="entry name" value="Lipocalin_CS"/>
</dbReference>
<comment type="subcellular location">
    <subcellularLocation>
        <location evidence="2">Cell outer membrane</location>
    </subcellularLocation>
</comment>
<comment type="subunit">
    <text evidence="2">Homodimer.</text>
</comment>
<evidence type="ECO:0000313" key="5">
    <source>
        <dbReference type="Proteomes" id="UP001418637"/>
    </source>
</evidence>
<organism evidence="4 5">
    <name type="scientific">Hohaiivirga grylli</name>
    <dbReference type="NCBI Taxonomy" id="3133970"/>
    <lineage>
        <taxon>Bacteria</taxon>
        <taxon>Pseudomonadati</taxon>
        <taxon>Pseudomonadota</taxon>
        <taxon>Alphaproteobacteria</taxon>
        <taxon>Hyphomicrobiales</taxon>
        <taxon>Methylobacteriaceae</taxon>
        <taxon>Hohaiivirga</taxon>
    </lineage>
</organism>
<comment type="caution">
    <text evidence="4">The sequence shown here is derived from an EMBL/GenBank/DDBJ whole genome shotgun (WGS) entry which is preliminary data.</text>
</comment>
<dbReference type="PANTHER" id="PTHR10612:SF34">
    <property type="entry name" value="APOLIPOPROTEIN D"/>
    <property type="match status" value="1"/>
</dbReference>
<keyword evidence="2" id="KW-0472">Membrane</keyword>
<proteinExistence type="inferred from homology"/>
<dbReference type="InterPro" id="IPR012674">
    <property type="entry name" value="Calycin"/>
</dbReference>
<dbReference type="RefSeq" id="WP_346335598.1">
    <property type="nucleotide sequence ID" value="NZ_JBBYXI010000001.1"/>
</dbReference>
<dbReference type="SUPFAM" id="SSF50814">
    <property type="entry name" value="Lipocalins"/>
    <property type="match status" value="1"/>
</dbReference>
<evidence type="ECO:0000313" key="4">
    <source>
        <dbReference type="EMBL" id="MEN3929600.1"/>
    </source>
</evidence>